<dbReference type="AlphaFoldDB" id="A0A1G6N735"/>
<comment type="similarity">
    <text evidence="1">Belongs to the Gfo/Idh/MocA family.</text>
</comment>
<evidence type="ECO:0000313" key="5">
    <source>
        <dbReference type="EMBL" id="SDC63613.1"/>
    </source>
</evidence>
<organism evidence="5 6">
    <name type="scientific">Melghirimyces thermohalophilus</name>
    <dbReference type="NCBI Taxonomy" id="1236220"/>
    <lineage>
        <taxon>Bacteria</taxon>
        <taxon>Bacillati</taxon>
        <taxon>Bacillota</taxon>
        <taxon>Bacilli</taxon>
        <taxon>Bacillales</taxon>
        <taxon>Thermoactinomycetaceae</taxon>
        <taxon>Melghirimyces</taxon>
    </lineage>
</organism>
<dbReference type="NCBIfam" id="NF008607">
    <property type="entry name" value="PRK11579.1"/>
    <property type="match status" value="1"/>
</dbReference>
<evidence type="ECO:0000259" key="3">
    <source>
        <dbReference type="Pfam" id="PF01408"/>
    </source>
</evidence>
<keyword evidence="2" id="KW-0560">Oxidoreductase</keyword>
<dbReference type="Pfam" id="PF02894">
    <property type="entry name" value="GFO_IDH_MocA_C"/>
    <property type="match status" value="1"/>
</dbReference>
<dbReference type="Gene3D" id="3.30.360.10">
    <property type="entry name" value="Dihydrodipicolinate Reductase, domain 2"/>
    <property type="match status" value="1"/>
</dbReference>
<dbReference type="InterPro" id="IPR036291">
    <property type="entry name" value="NAD(P)-bd_dom_sf"/>
</dbReference>
<dbReference type="GO" id="GO:0000166">
    <property type="term" value="F:nucleotide binding"/>
    <property type="evidence" value="ECO:0007669"/>
    <property type="project" value="InterPro"/>
</dbReference>
<dbReference type="InterPro" id="IPR051317">
    <property type="entry name" value="Gfo/Idh/MocA_oxidoreduct"/>
</dbReference>
<gene>
    <name evidence="5" type="ORF">SAMN04488112_11230</name>
</gene>
<evidence type="ECO:0000313" key="6">
    <source>
        <dbReference type="Proteomes" id="UP000199387"/>
    </source>
</evidence>
<dbReference type="EMBL" id="FMZA01000012">
    <property type="protein sequence ID" value="SDC63613.1"/>
    <property type="molecule type" value="Genomic_DNA"/>
</dbReference>
<keyword evidence="6" id="KW-1185">Reference proteome</keyword>
<protein>
    <submittedName>
        <fullName evidence="5">Scyllo-inositol 2-dehydrogenase (NADP+)</fullName>
    </submittedName>
</protein>
<dbReference type="InterPro" id="IPR004104">
    <property type="entry name" value="Gfo/Idh/MocA-like_OxRdtase_C"/>
</dbReference>
<evidence type="ECO:0000256" key="2">
    <source>
        <dbReference type="ARBA" id="ARBA00023002"/>
    </source>
</evidence>
<feature type="domain" description="Gfo/Idh/MocA-like oxidoreductase C-terminal" evidence="4">
    <location>
        <begin position="131"/>
        <end position="344"/>
    </location>
</feature>
<proteinExistence type="inferred from homology"/>
<dbReference type="Gene3D" id="3.40.50.720">
    <property type="entry name" value="NAD(P)-binding Rossmann-like Domain"/>
    <property type="match status" value="1"/>
</dbReference>
<reference evidence="5 6" key="1">
    <citation type="submission" date="2016-10" db="EMBL/GenBank/DDBJ databases">
        <authorList>
            <person name="de Groot N.N."/>
        </authorList>
    </citation>
    <scope>NUCLEOTIDE SEQUENCE [LARGE SCALE GENOMIC DNA]</scope>
    <source>
        <strain evidence="5 6">DSM 45514</strain>
    </source>
</reference>
<dbReference type="SUPFAM" id="SSF51735">
    <property type="entry name" value="NAD(P)-binding Rossmann-fold domains"/>
    <property type="match status" value="1"/>
</dbReference>
<name>A0A1G6N735_9BACL</name>
<dbReference type="InterPro" id="IPR000683">
    <property type="entry name" value="Gfo/Idh/MocA-like_OxRdtase_N"/>
</dbReference>
<dbReference type="OrthoDB" id="9815825at2"/>
<dbReference type="PANTHER" id="PTHR43708">
    <property type="entry name" value="CONSERVED EXPRESSED OXIDOREDUCTASE (EUROFUNG)"/>
    <property type="match status" value="1"/>
</dbReference>
<feature type="domain" description="Gfo/Idh/MocA-like oxidoreductase N-terminal" evidence="3">
    <location>
        <begin position="3"/>
        <end position="119"/>
    </location>
</feature>
<dbReference type="RefSeq" id="WP_091570415.1">
    <property type="nucleotide sequence ID" value="NZ_FMZA01000012.1"/>
</dbReference>
<dbReference type="GO" id="GO:0016491">
    <property type="term" value="F:oxidoreductase activity"/>
    <property type="evidence" value="ECO:0007669"/>
    <property type="project" value="UniProtKB-KW"/>
</dbReference>
<evidence type="ECO:0000259" key="4">
    <source>
        <dbReference type="Pfam" id="PF02894"/>
    </source>
</evidence>
<accession>A0A1G6N735</accession>
<sequence length="346" mass="38944">MTIRVGLIGYGLAGSVFHAPLIEATPGLELVGVVTSKRAQVEAELPGVRVVEENELLESANIDLMVVATPNRLHYEQARRALLAGKHVVVDKPFTLRSAEAEKLIRMAKREKRMLSVFHNRRWDHDFLTLKQCMEEGRLGPVHTYRARFDRYRPAVKERWKEQDAAGGGTLYDLGSHLIDQALTLFGEPDTVWAEVRSQRDGAAAPDWFHMVLGYDKGVRVILDSGSVVAEPGPRFEVHGTHGSFITYGADRQEEALKAGLRPGDSGWGENRTEERAWLTKFESDQLQREQIPSLRGQYEVFYQGIRDAILAKARPPVAPQEAARAIRVIERALDSSREKRMVPFK</sequence>
<dbReference type="STRING" id="1236220.SAMN04488112_11230"/>
<dbReference type="Proteomes" id="UP000199387">
    <property type="component" value="Unassembled WGS sequence"/>
</dbReference>
<dbReference type="Pfam" id="PF01408">
    <property type="entry name" value="GFO_IDH_MocA"/>
    <property type="match status" value="1"/>
</dbReference>
<evidence type="ECO:0000256" key="1">
    <source>
        <dbReference type="ARBA" id="ARBA00010928"/>
    </source>
</evidence>
<dbReference type="PANTHER" id="PTHR43708:SF5">
    <property type="entry name" value="CONSERVED EXPRESSED OXIDOREDUCTASE (EUROFUNG)-RELATED"/>
    <property type="match status" value="1"/>
</dbReference>